<dbReference type="EMBL" id="CP002273">
    <property type="protein sequence ID" value="ADO35153.1"/>
    <property type="molecule type" value="Genomic_DNA"/>
</dbReference>
<protein>
    <submittedName>
        <fullName evidence="1">Uncharacterized protein</fullName>
    </submittedName>
</protein>
<organism evidence="1 2">
    <name type="scientific">Eubacterium callanderi</name>
    <dbReference type="NCBI Taxonomy" id="53442"/>
    <lineage>
        <taxon>Bacteria</taxon>
        <taxon>Bacillati</taxon>
        <taxon>Bacillota</taxon>
        <taxon>Clostridia</taxon>
        <taxon>Eubacteriales</taxon>
        <taxon>Eubacteriaceae</taxon>
        <taxon>Eubacterium</taxon>
    </lineage>
</organism>
<proteinExistence type="predicted"/>
<dbReference type="KEGG" id="elm:ELI_0128"/>
<accession>E3GHJ5</accession>
<gene>
    <name evidence="1" type="ordered locus">ELI_0128</name>
</gene>
<evidence type="ECO:0000313" key="2">
    <source>
        <dbReference type="Proteomes" id="UP000006873"/>
    </source>
</evidence>
<dbReference type="HOGENOM" id="CLU_3233741_0_0_9"/>
<dbReference type="AlphaFoldDB" id="E3GHJ5"/>
<evidence type="ECO:0000313" key="1">
    <source>
        <dbReference type="EMBL" id="ADO35153.1"/>
    </source>
</evidence>
<reference key="1">
    <citation type="submission" date="2010-09" db="EMBL/GenBank/DDBJ databases">
        <authorList>
            <person name="Roh H."/>
            <person name="Ko H.-J."/>
            <person name="Kim D."/>
            <person name="Choi D.G."/>
            <person name="Park S."/>
            <person name="Kim S."/>
            <person name="Kim K.H."/>
            <person name="Chang I.S."/>
            <person name="Choi I.-G."/>
        </authorList>
    </citation>
    <scope>NUCLEOTIDE SEQUENCE</scope>
    <source>
        <strain>KIST612</strain>
    </source>
</reference>
<name>E3GHJ5_9FIRM</name>
<sequence>MYFYKNALTTRGNRSIMKNNLKNSVKEKRHEGFKNELKCILLL</sequence>
<reference evidence="1 2" key="2">
    <citation type="journal article" date="2011" name="J. Bacteriol.">
        <title>Complete genome sequence of a carbon monoxide-utilizing acetogen, Eubacterium limosum KIST612.</title>
        <authorList>
            <person name="Roh H."/>
            <person name="Ko H.J."/>
            <person name="Kim D."/>
            <person name="Choi D.G."/>
            <person name="Park S."/>
            <person name="Kim S."/>
            <person name="Chang I.S."/>
            <person name="Choi I.G."/>
        </authorList>
    </citation>
    <scope>NUCLEOTIDE SEQUENCE [LARGE SCALE GENOMIC DNA]</scope>
    <source>
        <strain evidence="1 2">KIST612</strain>
    </source>
</reference>
<keyword evidence="2" id="KW-1185">Reference proteome</keyword>
<dbReference type="Proteomes" id="UP000006873">
    <property type="component" value="Chromosome"/>
</dbReference>